<dbReference type="Pfam" id="PF14318">
    <property type="entry name" value="Mononeg_mRNAcap"/>
    <property type="match status" value="1"/>
</dbReference>
<comment type="catalytic activity">
    <reaction evidence="14">
        <text>a 5'-end triphospho-adenylyl-adenylyl-cytidylyl-adenosine in mRNA + GDP + H(+) = a 5'-end (5'-triphosphoguanosine)-adenylyl-adenylyl-cytidylyl-adenosine in mRNA + diphosphate</text>
        <dbReference type="Rhea" id="RHEA:65436"/>
        <dbReference type="Rhea" id="RHEA-COMP:16797"/>
        <dbReference type="Rhea" id="RHEA-COMP:16799"/>
        <dbReference type="ChEBI" id="CHEBI:15378"/>
        <dbReference type="ChEBI" id="CHEBI:33019"/>
        <dbReference type="ChEBI" id="CHEBI:58189"/>
        <dbReference type="ChEBI" id="CHEBI:156484"/>
        <dbReference type="ChEBI" id="CHEBI:156503"/>
        <dbReference type="EC" id="2.7.7.88"/>
    </reaction>
</comment>
<keyword evidence="9" id="KW-0067">ATP-binding</keyword>
<feature type="compositionally biased region" description="Basic and acidic residues" evidence="21">
    <location>
        <begin position="11"/>
        <end position="23"/>
    </location>
</feature>
<dbReference type="EMBL" id="MN557004">
    <property type="protein sequence ID" value="QHD64783.1"/>
    <property type="molecule type" value="Genomic_RNA"/>
</dbReference>
<evidence type="ECO:0000256" key="21">
    <source>
        <dbReference type="SAM" id="MobiDB-lite"/>
    </source>
</evidence>
<keyword evidence="13" id="KW-0511">Multifunctional enzyme</keyword>
<comment type="subcellular location">
    <subcellularLocation>
        <location evidence="1">Virion</location>
    </subcellularLocation>
</comment>
<dbReference type="InterPro" id="IPR026890">
    <property type="entry name" value="Mononeg_mRNAcap"/>
</dbReference>
<evidence type="ECO:0000256" key="16">
    <source>
        <dbReference type="ARBA" id="ARBA00030436"/>
    </source>
</evidence>
<evidence type="ECO:0000256" key="13">
    <source>
        <dbReference type="ARBA" id="ARBA00023268"/>
    </source>
</evidence>
<accession>A0A6B9Q463</accession>
<dbReference type="GO" id="GO:0044423">
    <property type="term" value="C:virion component"/>
    <property type="evidence" value="ECO:0007669"/>
    <property type="project" value="UniProtKB-KW"/>
</dbReference>
<evidence type="ECO:0000259" key="22">
    <source>
        <dbReference type="PROSITE" id="PS50526"/>
    </source>
</evidence>
<feature type="region of interest" description="Disordered" evidence="21">
    <location>
        <begin position="1"/>
        <end position="29"/>
    </location>
</feature>
<keyword evidence="8" id="KW-0547">Nucleotide-binding</keyword>
<dbReference type="Pfam" id="PF00946">
    <property type="entry name" value="Mononeg_RNA_pol"/>
    <property type="match status" value="1"/>
</dbReference>
<evidence type="ECO:0000256" key="20">
    <source>
        <dbReference type="ARBA" id="ARBA00048548"/>
    </source>
</evidence>
<keyword evidence="5" id="KW-0808">Transferase</keyword>
<evidence type="ECO:0000256" key="9">
    <source>
        <dbReference type="ARBA" id="ARBA00022840"/>
    </source>
</evidence>
<evidence type="ECO:0000256" key="5">
    <source>
        <dbReference type="ARBA" id="ARBA00022679"/>
    </source>
</evidence>
<protein>
    <recommendedName>
        <fullName evidence="2">RNA-directed RNA polymerase</fullName>
        <ecNumber evidence="2">2.7.7.48</ecNumber>
    </recommendedName>
    <alternativeName>
        <fullName evidence="17">Replicase</fullName>
    </alternativeName>
    <alternativeName>
        <fullName evidence="16">Transcriptase</fullName>
    </alternativeName>
</protein>
<keyword evidence="4" id="KW-0507">mRNA processing</keyword>
<keyword evidence="6" id="KW-0949">S-adenosyl-L-methionine</keyword>
<evidence type="ECO:0000256" key="17">
    <source>
        <dbReference type="ARBA" id="ARBA00031012"/>
    </source>
</evidence>
<proteinExistence type="predicted"/>
<evidence type="ECO:0000256" key="1">
    <source>
        <dbReference type="ARBA" id="ARBA00004328"/>
    </source>
</evidence>
<reference evidence="23" key="1">
    <citation type="journal article" date="2020" name="Virus Evol.">
        <title>Analysis of the virome associated to grapevine downy mildew lesions reveals new mycovirus lineages.</title>
        <authorList>
            <person name="Chiapello M."/>
            <person name="Rodriguez-Romero J."/>
            <person name="Ayllon M.A."/>
            <person name="Turina M."/>
        </authorList>
    </citation>
    <scope>NUCLEOTIDE SEQUENCE</scope>
    <source>
        <strain evidence="23">DMS1_DN25671</strain>
    </source>
</reference>
<dbReference type="PROSITE" id="PS50526">
    <property type="entry name" value="RDRP_SSRNA_NEG_NONSEG"/>
    <property type="match status" value="1"/>
</dbReference>
<keyword evidence="7" id="KW-0548">Nucleotidyltransferase</keyword>
<keyword evidence="24" id="KW-1185">Reference proteome</keyword>
<evidence type="ECO:0000256" key="7">
    <source>
        <dbReference type="ARBA" id="ARBA00022695"/>
    </source>
</evidence>
<comment type="catalytic activity">
    <reaction evidence="20">
        <text>GTP + H2O = GDP + phosphate + H(+)</text>
        <dbReference type="Rhea" id="RHEA:19669"/>
        <dbReference type="ChEBI" id="CHEBI:15377"/>
        <dbReference type="ChEBI" id="CHEBI:15378"/>
        <dbReference type="ChEBI" id="CHEBI:37565"/>
        <dbReference type="ChEBI" id="CHEBI:43474"/>
        <dbReference type="ChEBI" id="CHEBI:58189"/>
    </reaction>
</comment>
<keyword evidence="11" id="KW-0693">Viral RNA replication</keyword>
<comment type="catalytic activity">
    <reaction evidence="18">
        <text>a 5'-end (5'-triphosphoguanosine)-adenylyl-adenylyl-cytidylyl-adenosine in mRNA + S-adenosyl-L-methionine = a 5'-end (5'-triphosphoguanosine)-(2'-O-methyladenylyl)-adenylyl-cytidylyl-adenosine in mRNA + S-adenosyl-L-homocysteine + H(+)</text>
        <dbReference type="Rhea" id="RHEA:65380"/>
        <dbReference type="Rhea" id="RHEA-COMP:16797"/>
        <dbReference type="Rhea" id="RHEA-COMP:16801"/>
        <dbReference type="ChEBI" id="CHEBI:15378"/>
        <dbReference type="ChEBI" id="CHEBI:57856"/>
        <dbReference type="ChEBI" id="CHEBI:59789"/>
        <dbReference type="ChEBI" id="CHEBI:156482"/>
        <dbReference type="ChEBI" id="CHEBI:156484"/>
    </reaction>
</comment>
<evidence type="ECO:0000256" key="14">
    <source>
        <dbReference type="ARBA" id="ARBA00024494"/>
    </source>
</evidence>
<evidence type="ECO:0000256" key="19">
    <source>
        <dbReference type="ARBA" id="ARBA00047370"/>
    </source>
</evidence>
<evidence type="ECO:0000256" key="12">
    <source>
        <dbReference type="ARBA" id="ARBA00023042"/>
    </source>
</evidence>
<evidence type="ECO:0000256" key="15">
    <source>
        <dbReference type="ARBA" id="ARBA00024499"/>
    </source>
</evidence>
<feature type="domain" description="RdRp catalytic" evidence="22">
    <location>
        <begin position="568"/>
        <end position="746"/>
    </location>
</feature>
<evidence type="ECO:0000256" key="2">
    <source>
        <dbReference type="ARBA" id="ARBA00012494"/>
    </source>
</evidence>
<evidence type="ECO:0000256" key="11">
    <source>
        <dbReference type="ARBA" id="ARBA00022953"/>
    </source>
</evidence>
<dbReference type="EC" id="2.7.7.48" evidence="2"/>
<evidence type="ECO:0000256" key="4">
    <source>
        <dbReference type="ARBA" id="ARBA00022664"/>
    </source>
</evidence>
<dbReference type="Proteomes" id="UP000678394">
    <property type="component" value="Segment"/>
</dbReference>
<evidence type="ECO:0000256" key="8">
    <source>
        <dbReference type="ARBA" id="ARBA00022741"/>
    </source>
</evidence>
<dbReference type="InterPro" id="IPR014023">
    <property type="entry name" value="Mononeg_RNA_pol_cat"/>
</dbReference>
<dbReference type="GeneID" id="80536641"/>
<dbReference type="RefSeq" id="YP_010798440.1">
    <property type="nucleotide sequence ID" value="NC_076459.1"/>
</dbReference>
<dbReference type="GO" id="GO:0003968">
    <property type="term" value="F:RNA-directed RNA polymerase activity"/>
    <property type="evidence" value="ECO:0007669"/>
    <property type="project" value="UniProtKB-KW"/>
</dbReference>
<dbReference type="GO" id="GO:0005524">
    <property type="term" value="F:ATP binding"/>
    <property type="evidence" value="ECO:0007669"/>
    <property type="project" value="UniProtKB-KW"/>
</dbReference>
<sequence>MDPNTYHPKPQRRDDDEPDDRQSKPPRRYFPDTYLDSPIMVTVRAKWIAKLMITTAHSKATTQFDRIVRDVLLKLPDAASYRIVDPDEYPSLYHTEWQSTITDEHIDSIACASKIYNHVSESVQSKSGYPLPTITKDFSSRALYWMHRWSYFDSLVEEFSKISAQSGPNACRISLSDHTSVVATKDMWFLSNEITGNVMLLYDQVLMLKDIMFSRFQTFVACSTLQPGNTELEDAIVELCDWHESCLIRYGNSGFEVLKQTEALSKAYLSAMSDKIFGEDGPYPRMVEKVREKEMKLGCTEDFLTDKFDTTLRKCSDIQTVVELFGLLKISGHPLIDARAGGLSAAHEARSDDQTLYEDAARLDWEFKRVMLESFIAKWGAWPTLKFTEDGKKTKLYSLYKAQRRGLNRSSYPLQDWEYCRYGKIVEFDYSPNYLELMDDKSISLYRSNIAATWKQDVKPQSHRRLLMELINRGTFDVKAIVSLIVRREVPFDWFIVSLHPKEREFKIAPRMFSMLVLEIRVFFALTEANLADKIFPYLPQQTMTKSKVAISRQFLEMTKPHTATHSLRMFLEIDLSRWNLRWRAMAVNPVARTLNDMFGVTGIFDFVHEFFAKSLILVRVQELEPAGIDQDRPPESDLLWYNHLGGFEGICQKLWTICTYSMVSIAVTPLPISYVLIGQGDNQILSITTSKDPSRSAYDTLSDLREEVTRRVAETCASVNQEVKPEECLESTSVITYSKDIYVNGVYRPTSLKFHSRLFPHSSQIFPSIRTNLGAIFATAVAGAEKSNIPMSSYYLACLHGAMYIYRISKGRGPYGKQIKHCRDLLKDRFHMFVEFMLTLPSEAGGFPVLPFLGFTYKGGSDPLSKSLAAMNMLGHDSSSRLANRMLSQMSRNEIYAAEPKSSTLLMDPYSIPLAKPPTAIDGVANETLEALTPAIRTREIKELMSADTTQYLDTLVLALSQCRPLNPVIMRDILDCSLAGITETVRKMFVATRTLQNVVRELGVPVIDKVLNLEAAGIAYMYNRFQMLPNDVAPRKSTYELSQQCRARWFPGQDNPIVGLTTYQPTDFTLHWGTKALDVEGINSVLVAESDPLETRGPFDPYVGSKTREKRSEHGYKIIGTDTASKAMRKLQLIASQTGDDSHFSKLIDAVGWSRTNTTLSDVSDLLPGTSGGTLAHRYAARTGHQDAFNIGSPNFATHLVISTDNMGPLSGGVYDYPFMVQEQVLYLNWMTQNVYMHSPNNFITGTLGTKCVTLEPLPSVSIRGPDELHLRVTRFPSNPLAFLPSLSLQRVSGAISHPALTTQSHYDPSPVLRRHVLEAYFKSLLRKSSTGRQIADGSHQHFASASMDIAEVYSNGLINITRAMSFVACDEAISNYMMTNLQHVARWQLQVYANRLVFELCKAVSPLVGHPMLAKDPLIRKLGLHDTPSYGGADRTIHGKLSAYVTGQVTEMLMCVDTEFNHRSYGLFSSDNSRSLSETVLTALLHDLYIWRAQNRLPSDMLREVMGKKLIPAVRAHHEEQDKVDTMMRAVMKLSQMSKLSEPIISKTLRSYHTTRFVGYKTAVEEVLKATRQVDQWGMPPEVSYSTARKLKLPHTLPKSRYIKVNGCLNTRVGYTFIEDRGTDKETLLMNMYVRNKGRCGLMSGSAVHAWSAFAPLFRKNPVIVIGSGMGAVARVALDAGCPYVYGLDLRTTIPLRSHRFRFYKPPMVMSSRYSEQYHQMAESFTTSGDWFDESVCRAALDYDSGESTLVIDIQKGKHRYGLEVLTNTCLSTKKRGLIMARFYLSEHEIKQMASDLHYSGFTYHMYDIWSSSDISQVVVLITSWNRTPMVAVVPEVETESAPHLPDAKVDVSPEEMSMALSDAVLNVTYSDSATHPGDIEIAIDRLLDSAWGDHDSRFSYGEWTRWLRAKVVISWILSSKQRGRDLLLMFNARSYKVTTAQGHSVQVDVGWDLCYHLATVASRVCFD</sequence>
<comment type="catalytic activity">
    <reaction evidence="15">
        <text>a 5'-end (5'-triphosphoguanosine)-(2'-O-methyladenylyl)-adenylyl-cytidylyl-adenosine in mRNA + S-adenosyl-L-methionine = a 5'-end (N(7)-methyl 5'-triphosphoguanosine)-(2'-O-methyladenylyl)-adenylyl-cytidylyl-adenosine in mRNA + S-adenosyl-L-homocysteine</text>
        <dbReference type="Rhea" id="RHEA:65440"/>
        <dbReference type="Rhea" id="RHEA-COMP:16798"/>
        <dbReference type="Rhea" id="RHEA-COMP:16801"/>
        <dbReference type="ChEBI" id="CHEBI:57856"/>
        <dbReference type="ChEBI" id="CHEBI:59789"/>
        <dbReference type="ChEBI" id="CHEBI:156482"/>
        <dbReference type="ChEBI" id="CHEBI:156483"/>
    </reaction>
</comment>
<evidence type="ECO:0000256" key="10">
    <source>
        <dbReference type="ARBA" id="ARBA00022844"/>
    </source>
</evidence>
<keyword evidence="12" id="KW-0506">mRNA capping</keyword>
<organism evidence="23 24">
    <name type="scientific">Plasmopara viticola lesion associated mononegaambi virus 8</name>
    <dbReference type="NCBI Taxonomy" id="2692020"/>
    <lineage>
        <taxon>Viruses</taxon>
        <taxon>Riboviria</taxon>
        <taxon>Orthornavirae</taxon>
        <taxon>Negarnaviricota</taxon>
        <taxon>Haploviricotina</taxon>
        <taxon>Monjiviricetes</taxon>
        <taxon>Mononegavirales</taxon>
        <taxon>Mymonaviridae</taxon>
        <taxon>Plasmopamonavirus</taxon>
        <taxon>Plasmopamonavirus plasmoparae</taxon>
    </lineage>
</organism>
<keyword evidence="10" id="KW-0946">Virion</keyword>
<comment type="catalytic activity">
    <reaction evidence="19">
        <text>a 5'-end (5'-triphosphoguanosine)-adenylyl-adenylyl-cytidylyl-adenosine in mRNA + 2 S-adenosyl-L-methionine = a 5'-end (N(7)-methyl 5'-triphosphoguanosine)-(2'-O-methyladenylyl)-adenylyl-cytidylyl-adenosine in mRNA + 2 S-adenosyl-L-homocysteine + H(+)</text>
        <dbReference type="Rhea" id="RHEA:65376"/>
        <dbReference type="Rhea" id="RHEA-COMP:16797"/>
        <dbReference type="Rhea" id="RHEA-COMP:16798"/>
        <dbReference type="ChEBI" id="CHEBI:15378"/>
        <dbReference type="ChEBI" id="CHEBI:57856"/>
        <dbReference type="ChEBI" id="CHEBI:59789"/>
        <dbReference type="ChEBI" id="CHEBI:156483"/>
        <dbReference type="ChEBI" id="CHEBI:156484"/>
        <dbReference type="EC" id="2.1.1.375"/>
    </reaction>
</comment>
<evidence type="ECO:0000256" key="3">
    <source>
        <dbReference type="ARBA" id="ARBA00022484"/>
    </source>
</evidence>
<keyword evidence="3" id="KW-0696">RNA-directed RNA polymerase</keyword>
<evidence type="ECO:0000313" key="24">
    <source>
        <dbReference type="Proteomes" id="UP000678394"/>
    </source>
</evidence>
<evidence type="ECO:0000256" key="18">
    <source>
        <dbReference type="ARBA" id="ARBA00047332"/>
    </source>
</evidence>
<dbReference type="GO" id="GO:0004482">
    <property type="term" value="F:mRNA 5'-cap (guanine-N7-)-methyltransferase activity"/>
    <property type="evidence" value="ECO:0007669"/>
    <property type="project" value="InterPro"/>
</dbReference>
<dbReference type="KEGG" id="vg:80536641"/>
<evidence type="ECO:0000313" key="23">
    <source>
        <dbReference type="EMBL" id="QHD64783.1"/>
    </source>
</evidence>
<evidence type="ECO:0000256" key="6">
    <source>
        <dbReference type="ARBA" id="ARBA00022691"/>
    </source>
</evidence>
<name>A0A6B9Q463_9MONO</name>